<evidence type="ECO:0000313" key="3">
    <source>
        <dbReference type="Proteomes" id="UP000265614"/>
    </source>
</evidence>
<feature type="domain" description="Polymerase/histidinol phosphatase N-terminal" evidence="1">
    <location>
        <begin position="28"/>
        <end position="128"/>
    </location>
</feature>
<name>A0A3A3Z3Y7_9ACTN</name>
<dbReference type="RefSeq" id="WP_119950067.1">
    <property type="nucleotide sequence ID" value="NZ_QZEZ01000003.1"/>
</dbReference>
<sequence>MEDHRQDQTPRPERASRVLDDGTRLLFADLHNHTMLSDGAGDPERAFALMRGAGLDVAALTDHASIPHHQLDYLDPADYPDEEALALARMAPHSITDEGWARVEELAEAADVPGEFTAVRGFEWTEPWLGHANVWFSSGYLGVTTPGRVGGLHAFLEDEEPQALFGYNHPGREPGRFGDFQLEPSLVRRMVTLEMFNRYDDYLFEGVDRGRPSPLVACTAAGWRPGLIGVSDEHSRSYGLRGKGRTGVWAREHSRAGVREALLARRTYGTREVGLRLDATLDGERFGATLAPGGGARELRVDVGGGEHDGRPVQLQVLAPGDDGLPRVVALHDAVGGETAALDLPAPAGREPWLVLRVADPSRRGAGPSGHPGTAWGLACASPWYQEDAPA</sequence>
<keyword evidence="3" id="KW-1185">Reference proteome</keyword>
<proteinExistence type="predicted"/>
<evidence type="ECO:0000259" key="1">
    <source>
        <dbReference type="SMART" id="SM00481"/>
    </source>
</evidence>
<evidence type="ECO:0000313" key="2">
    <source>
        <dbReference type="EMBL" id="RJK96336.1"/>
    </source>
</evidence>
<comment type="caution">
    <text evidence="2">The sequence shown here is derived from an EMBL/GenBank/DDBJ whole genome shotgun (WGS) entry which is preliminary data.</text>
</comment>
<dbReference type="AlphaFoldDB" id="A0A3A3Z3Y7"/>
<dbReference type="InterPro" id="IPR003141">
    <property type="entry name" value="Pol/His_phosphatase_N"/>
</dbReference>
<reference evidence="2 3" key="1">
    <citation type="submission" date="2018-09" db="EMBL/GenBank/DDBJ databases">
        <title>YIM 75000 draft genome.</title>
        <authorList>
            <person name="Tang S."/>
            <person name="Feng Y."/>
        </authorList>
    </citation>
    <scope>NUCLEOTIDE SEQUENCE [LARGE SCALE GENOMIC DNA]</scope>
    <source>
        <strain evidence="2 3">YIM 75000</strain>
    </source>
</reference>
<dbReference type="Gene3D" id="3.20.20.140">
    <property type="entry name" value="Metal-dependent hydrolases"/>
    <property type="match status" value="1"/>
</dbReference>
<dbReference type="SMART" id="SM00481">
    <property type="entry name" value="POLIIIAc"/>
    <property type="match status" value="1"/>
</dbReference>
<gene>
    <name evidence="2" type="ORF">D5H78_08830</name>
</gene>
<dbReference type="OrthoDB" id="3187809at2"/>
<dbReference type="InterPro" id="IPR016195">
    <property type="entry name" value="Pol/histidinol_Pase-like"/>
</dbReference>
<protein>
    <recommendedName>
        <fullName evidence="1">Polymerase/histidinol phosphatase N-terminal domain-containing protein</fullName>
    </recommendedName>
</protein>
<dbReference type="EMBL" id="QZEZ01000003">
    <property type="protein sequence ID" value="RJK96336.1"/>
    <property type="molecule type" value="Genomic_DNA"/>
</dbReference>
<organism evidence="2 3">
    <name type="scientific">Vallicoccus soli</name>
    <dbReference type="NCBI Taxonomy" id="2339232"/>
    <lineage>
        <taxon>Bacteria</taxon>
        <taxon>Bacillati</taxon>
        <taxon>Actinomycetota</taxon>
        <taxon>Actinomycetes</taxon>
        <taxon>Motilibacterales</taxon>
        <taxon>Vallicoccaceae</taxon>
        <taxon>Vallicoccus</taxon>
    </lineage>
</organism>
<accession>A0A3A3Z3Y7</accession>
<dbReference type="SUPFAM" id="SSF89550">
    <property type="entry name" value="PHP domain-like"/>
    <property type="match status" value="1"/>
</dbReference>
<dbReference type="Proteomes" id="UP000265614">
    <property type="component" value="Unassembled WGS sequence"/>
</dbReference>